<dbReference type="Proteomes" id="UP000625976">
    <property type="component" value="Unassembled WGS sequence"/>
</dbReference>
<protein>
    <recommendedName>
        <fullName evidence="4">TNF family profile domain-containing protein</fullName>
    </recommendedName>
</protein>
<dbReference type="EMBL" id="BMFQ01000002">
    <property type="protein sequence ID" value="GGG44575.1"/>
    <property type="molecule type" value="Genomic_DNA"/>
</dbReference>
<comment type="caution">
    <text evidence="2">The sequence shown here is derived from an EMBL/GenBank/DDBJ whole genome shotgun (WGS) entry which is preliminary data.</text>
</comment>
<sequence>MGSKKNIILLSLFCFFFLEVSAQVGIGTTSPSASSALDIESDDSGVLIPRVVLTDTSLFAPISSAPEESLLVYNTNTINDVSPGYYYWKNSSWNRINDNSDKVYGEIYNDEIPSLLYYPDMQDMDVTEPIRFGNTGAVKGVTPIPHSPSSFEGFEIVRSGVYRVSYSISVIMYKQLIVVPPEDPPSAVRVGFYLTTGDVVISGDNSDLLNNRIPGSFSRGRITYLGHTSYSMSKIVHLDEGDNIRLFNTQTLAIIYVIPDTGTMNVELIQAD</sequence>
<evidence type="ECO:0000256" key="1">
    <source>
        <dbReference type="SAM" id="SignalP"/>
    </source>
</evidence>
<reference evidence="2" key="1">
    <citation type="journal article" date="2014" name="Int. J. Syst. Evol. Microbiol.">
        <title>Complete genome sequence of Corynebacterium casei LMG S-19264T (=DSM 44701T), isolated from a smear-ripened cheese.</title>
        <authorList>
            <consortium name="US DOE Joint Genome Institute (JGI-PGF)"/>
            <person name="Walter F."/>
            <person name="Albersmeier A."/>
            <person name="Kalinowski J."/>
            <person name="Ruckert C."/>
        </authorList>
    </citation>
    <scope>NUCLEOTIDE SEQUENCE</scope>
    <source>
        <strain evidence="2">CGMCC 1.12751</strain>
    </source>
</reference>
<evidence type="ECO:0000313" key="2">
    <source>
        <dbReference type="EMBL" id="GGG44575.1"/>
    </source>
</evidence>
<keyword evidence="3" id="KW-1185">Reference proteome</keyword>
<reference evidence="2" key="2">
    <citation type="submission" date="2020-09" db="EMBL/GenBank/DDBJ databases">
        <authorList>
            <person name="Sun Q."/>
            <person name="Zhou Y."/>
        </authorList>
    </citation>
    <scope>NUCLEOTIDE SEQUENCE</scope>
    <source>
        <strain evidence="2">CGMCC 1.12751</strain>
    </source>
</reference>
<feature type="signal peptide" evidence="1">
    <location>
        <begin position="1"/>
        <end position="22"/>
    </location>
</feature>
<name>A0A917GG77_9FLAO</name>
<dbReference type="AlphaFoldDB" id="A0A917GG77"/>
<proteinExistence type="predicted"/>
<evidence type="ECO:0000313" key="3">
    <source>
        <dbReference type="Proteomes" id="UP000625976"/>
    </source>
</evidence>
<evidence type="ECO:0008006" key="4">
    <source>
        <dbReference type="Google" id="ProtNLM"/>
    </source>
</evidence>
<accession>A0A917GG77</accession>
<feature type="chain" id="PRO_5037732261" description="TNF family profile domain-containing protein" evidence="1">
    <location>
        <begin position="23"/>
        <end position="272"/>
    </location>
</feature>
<organism evidence="2 3">
    <name type="scientific">Bizionia arctica</name>
    <dbReference type="NCBI Taxonomy" id="1495645"/>
    <lineage>
        <taxon>Bacteria</taxon>
        <taxon>Pseudomonadati</taxon>
        <taxon>Bacteroidota</taxon>
        <taxon>Flavobacteriia</taxon>
        <taxon>Flavobacteriales</taxon>
        <taxon>Flavobacteriaceae</taxon>
        <taxon>Bizionia</taxon>
    </lineage>
</organism>
<dbReference type="RefSeq" id="WP_188463488.1">
    <property type="nucleotide sequence ID" value="NZ_BMFQ01000002.1"/>
</dbReference>
<gene>
    <name evidence="2" type="ORF">GCM10010976_15210</name>
</gene>
<keyword evidence="1" id="KW-0732">Signal</keyword>